<protein>
    <recommendedName>
        <fullName evidence="4">peptidylprolyl isomerase</fullName>
        <ecNumber evidence="4">5.2.1.8</ecNumber>
    </recommendedName>
</protein>
<keyword evidence="4" id="KW-0697">Rotamase</keyword>
<dbReference type="InterPro" id="IPR046357">
    <property type="entry name" value="PPIase_dom_sf"/>
</dbReference>
<evidence type="ECO:0000256" key="2">
    <source>
        <dbReference type="ARBA" id="ARBA00022737"/>
    </source>
</evidence>
<accession>A0A7S4MQU0</accession>
<keyword evidence="1 6" id="KW-0732">Signal</keyword>
<name>A0A7S4MQU0_9STRA</name>
<evidence type="ECO:0000256" key="5">
    <source>
        <dbReference type="SAM" id="MobiDB-lite"/>
    </source>
</evidence>
<evidence type="ECO:0000256" key="3">
    <source>
        <dbReference type="ARBA" id="ARBA00023180"/>
    </source>
</evidence>
<evidence type="ECO:0000256" key="1">
    <source>
        <dbReference type="ARBA" id="ARBA00022729"/>
    </source>
</evidence>
<keyword evidence="4" id="KW-0413">Isomerase</keyword>
<feature type="domain" description="PPIase FKBP-type" evidence="7">
    <location>
        <begin position="353"/>
        <end position="457"/>
    </location>
</feature>
<dbReference type="PANTHER" id="PTHR46222">
    <property type="entry name" value="PEPTIDYL-PROLYL CIS-TRANS ISOMERASE FKBP7/14"/>
    <property type="match status" value="1"/>
</dbReference>
<feature type="region of interest" description="Disordered" evidence="5">
    <location>
        <begin position="294"/>
        <end position="318"/>
    </location>
</feature>
<dbReference type="InterPro" id="IPR036034">
    <property type="entry name" value="PDZ_sf"/>
</dbReference>
<dbReference type="SUPFAM" id="SSF50156">
    <property type="entry name" value="PDZ domain-like"/>
    <property type="match status" value="1"/>
</dbReference>
<organism evidence="8">
    <name type="scientific">Odontella aurita</name>
    <dbReference type="NCBI Taxonomy" id="265563"/>
    <lineage>
        <taxon>Eukaryota</taxon>
        <taxon>Sar</taxon>
        <taxon>Stramenopiles</taxon>
        <taxon>Ochrophyta</taxon>
        <taxon>Bacillariophyta</taxon>
        <taxon>Mediophyceae</taxon>
        <taxon>Biddulphiophycidae</taxon>
        <taxon>Eupodiscales</taxon>
        <taxon>Odontellaceae</taxon>
        <taxon>Odontella</taxon>
    </lineage>
</organism>
<feature type="compositionally biased region" description="Basic and acidic residues" evidence="5">
    <location>
        <begin position="66"/>
        <end position="76"/>
    </location>
</feature>
<feature type="signal peptide" evidence="6">
    <location>
        <begin position="1"/>
        <end position="25"/>
    </location>
</feature>
<dbReference type="AlphaFoldDB" id="A0A7S4MQU0"/>
<dbReference type="PANTHER" id="PTHR46222:SF3">
    <property type="entry name" value="PEPTIDYLPROLYL ISOMERASE"/>
    <property type="match status" value="1"/>
</dbReference>
<dbReference type="Pfam" id="PF00254">
    <property type="entry name" value="FKBP_C"/>
    <property type="match status" value="1"/>
</dbReference>
<feature type="compositionally biased region" description="Polar residues" evidence="5">
    <location>
        <begin position="302"/>
        <end position="318"/>
    </location>
</feature>
<dbReference type="EMBL" id="HBKQ01021176">
    <property type="protein sequence ID" value="CAE2237270.1"/>
    <property type="molecule type" value="Transcribed_RNA"/>
</dbReference>
<proteinExistence type="predicted"/>
<evidence type="ECO:0000256" key="6">
    <source>
        <dbReference type="SAM" id="SignalP"/>
    </source>
</evidence>
<sequence>MRFRLSLAAAAAPLLLLSAARRCRAFAVPSAVRRAAAAAHTRRSGGCGASSALLSLSSTSSSFSDDDGRRADDESSRATTRSSFPSNRDDDSVEAATTRGNDDAAPAAAASGRRRILTGSASAVLGVILALTGDPDSSLAAVTDETGSFANASPDSSYANLFSPDAPPAKSSAVVSPRQAEAIPTDEVSISIVKSDIASSGGLGIELADVEFRTARRVFVKSVRAGGLGDRLGVRKDWILVSVDGTSAERTNAEGAAVMVSRSVRGGGAAGGDDALLLTFRDPDAFRARLRSLSTEGGGGEATTQIAPGGDTTQRNSDGSVKFGEAITSQDDQKLTVSQLIPPRLCRRPATTDDLLEISYLGTVLDTGAVFDGSSIRIDGRGTPGRANDVALFFVLGKQPFGQFPPAFDAGLEGMCVGERRRLIVPPVLAYGSQGLTRRGIPPNATLQYDVTLVSINGLATPQ</sequence>
<dbReference type="EC" id="5.2.1.8" evidence="4"/>
<evidence type="ECO:0000313" key="8">
    <source>
        <dbReference type="EMBL" id="CAE2237270.1"/>
    </source>
</evidence>
<evidence type="ECO:0000259" key="7">
    <source>
        <dbReference type="PROSITE" id="PS50059"/>
    </source>
</evidence>
<keyword evidence="2" id="KW-0677">Repeat</keyword>
<feature type="chain" id="PRO_5030850650" description="peptidylprolyl isomerase" evidence="6">
    <location>
        <begin position="26"/>
        <end position="463"/>
    </location>
</feature>
<keyword evidence="3" id="KW-0325">Glycoprotein</keyword>
<dbReference type="Gene3D" id="3.10.50.40">
    <property type="match status" value="1"/>
</dbReference>
<evidence type="ECO:0000256" key="4">
    <source>
        <dbReference type="PROSITE-ProRule" id="PRU00277"/>
    </source>
</evidence>
<gene>
    <name evidence="8" type="ORF">OAUR00152_LOCUS14356</name>
</gene>
<feature type="region of interest" description="Disordered" evidence="5">
    <location>
        <begin position="57"/>
        <end position="112"/>
    </location>
</feature>
<dbReference type="InterPro" id="IPR001179">
    <property type="entry name" value="PPIase_FKBP_dom"/>
</dbReference>
<comment type="catalytic activity">
    <reaction evidence="4">
        <text>[protein]-peptidylproline (omega=180) = [protein]-peptidylproline (omega=0)</text>
        <dbReference type="Rhea" id="RHEA:16237"/>
        <dbReference type="Rhea" id="RHEA-COMP:10747"/>
        <dbReference type="Rhea" id="RHEA-COMP:10748"/>
        <dbReference type="ChEBI" id="CHEBI:83833"/>
        <dbReference type="ChEBI" id="CHEBI:83834"/>
        <dbReference type="EC" id="5.2.1.8"/>
    </reaction>
</comment>
<dbReference type="GO" id="GO:0003755">
    <property type="term" value="F:peptidyl-prolyl cis-trans isomerase activity"/>
    <property type="evidence" value="ECO:0007669"/>
    <property type="project" value="UniProtKB-KW"/>
</dbReference>
<dbReference type="InterPro" id="IPR052273">
    <property type="entry name" value="PPIase_FKBP"/>
</dbReference>
<dbReference type="PROSITE" id="PS50059">
    <property type="entry name" value="FKBP_PPIASE"/>
    <property type="match status" value="1"/>
</dbReference>
<dbReference type="Gene3D" id="2.30.42.10">
    <property type="match status" value="1"/>
</dbReference>
<reference evidence="8" key="1">
    <citation type="submission" date="2021-01" db="EMBL/GenBank/DDBJ databases">
        <authorList>
            <person name="Corre E."/>
            <person name="Pelletier E."/>
            <person name="Niang G."/>
            <person name="Scheremetjew M."/>
            <person name="Finn R."/>
            <person name="Kale V."/>
            <person name="Holt S."/>
            <person name="Cochrane G."/>
            <person name="Meng A."/>
            <person name="Brown T."/>
            <person name="Cohen L."/>
        </authorList>
    </citation>
    <scope>NUCLEOTIDE SEQUENCE</scope>
    <source>
        <strain evidence="8">Isolate 1302-5</strain>
    </source>
</reference>
<dbReference type="SUPFAM" id="SSF54534">
    <property type="entry name" value="FKBP-like"/>
    <property type="match status" value="1"/>
</dbReference>